<dbReference type="EMBL" id="JAVDPY010000003">
    <property type="protein sequence ID" value="MDR6333894.1"/>
    <property type="molecule type" value="Genomic_DNA"/>
</dbReference>
<dbReference type="InterPro" id="IPR036736">
    <property type="entry name" value="ACP-like_sf"/>
</dbReference>
<dbReference type="InterPro" id="IPR009081">
    <property type="entry name" value="PP-bd_ACP"/>
</dbReference>
<evidence type="ECO:0000313" key="7">
    <source>
        <dbReference type="Proteomes" id="UP001245370"/>
    </source>
</evidence>
<proteinExistence type="predicted"/>
<evidence type="ECO:0000313" key="5">
    <source>
        <dbReference type="EMBL" id="MDR6333894.1"/>
    </source>
</evidence>
<keyword evidence="7" id="KW-1185">Reference proteome</keyword>
<evidence type="ECO:0000256" key="1">
    <source>
        <dbReference type="ARBA" id="ARBA00022450"/>
    </source>
</evidence>
<dbReference type="Proteomes" id="UP001245370">
    <property type="component" value="Unassembled WGS sequence"/>
</dbReference>
<evidence type="ECO:0000259" key="3">
    <source>
        <dbReference type="PROSITE" id="PS50075"/>
    </source>
</evidence>
<keyword evidence="1" id="KW-0596">Phosphopantetheine</keyword>
<accession>A0A9W6CEH0</accession>
<evidence type="ECO:0000313" key="6">
    <source>
        <dbReference type="Proteomes" id="UP001144397"/>
    </source>
</evidence>
<organism evidence="4 6">
    <name type="scientific">Xanthobacter flavus</name>
    <dbReference type="NCBI Taxonomy" id="281"/>
    <lineage>
        <taxon>Bacteria</taxon>
        <taxon>Pseudomonadati</taxon>
        <taxon>Pseudomonadota</taxon>
        <taxon>Alphaproteobacteria</taxon>
        <taxon>Hyphomicrobiales</taxon>
        <taxon>Xanthobacteraceae</taxon>
        <taxon>Xanthobacter</taxon>
    </lineage>
</organism>
<dbReference type="PROSITE" id="PS50075">
    <property type="entry name" value="CARRIER"/>
    <property type="match status" value="1"/>
</dbReference>
<dbReference type="GO" id="GO:0031177">
    <property type="term" value="F:phosphopantetheine binding"/>
    <property type="evidence" value="ECO:0007669"/>
    <property type="project" value="InterPro"/>
</dbReference>
<gene>
    <name evidence="5" type="ORF">GGQ86_002364</name>
    <name evidence="4" type="ORF">XFLAVUS301_00250</name>
</gene>
<comment type="caution">
    <text evidence="4">The sequence shown here is derived from an EMBL/GenBank/DDBJ whole genome shotgun (WGS) entry which is preliminary data.</text>
</comment>
<keyword evidence="2" id="KW-0597">Phosphoprotein</keyword>
<name>A0A9W6CEH0_XANFL</name>
<dbReference type="AlphaFoldDB" id="A0A9W6CEH0"/>
<dbReference type="GeneID" id="95760818"/>
<reference evidence="4" key="1">
    <citation type="submission" date="2022-12" db="EMBL/GenBank/DDBJ databases">
        <title>Reference genome sequencing for broad-spectrum identification of bacterial and archaeal isolates by mass spectrometry.</title>
        <authorList>
            <person name="Sekiguchi Y."/>
            <person name="Tourlousse D.M."/>
        </authorList>
    </citation>
    <scope>NUCLEOTIDE SEQUENCE</scope>
    <source>
        <strain evidence="4">301</strain>
    </source>
</reference>
<dbReference type="RefSeq" id="WP_237355287.1">
    <property type="nucleotide sequence ID" value="NZ_BSDO01000001.1"/>
</dbReference>
<evidence type="ECO:0000256" key="2">
    <source>
        <dbReference type="ARBA" id="ARBA00022553"/>
    </source>
</evidence>
<protein>
    <submittedName>
        <fullName evidence="5">Acyl carrier protein</fullName>
    </submittedName>
</protein>
<reference evidence="5 7" key="2">
    <citation type="submission" date="2023-07" db="EMBL/GenBank/DDBJ databases">
        <title>Genomic Encyclopedia of Type Strains, Phase IV (KMG-IV): sequencing the most valuable type-strain genomes for metagenomic binning, comparative biology and taxonomic classification.</title>
        <authorList>
            <person name="Goeker M."/>
        </authorList>
    </citation>
    <scope>NUCLEOTIDE SEQUENCE [LARGE SCALE GENOMIC DNA]</scope>
    <source>
        <strain evidence="5 7">DSM 338</strain>
    </source>
</reference>
<feature type="domain" description="Carrier" evidence="3">
    <location>
        <begin position="2"/>
        <end position="79"/>
    </location>
</feature>
<dbReference type="SMART" id="SM00823">
    <property type="entry name" value="PKS_PP"/>
    <property type="match status" value="1"/>
</dbReference>
<dbReference type="Pfam" id="PF00550">
    <property type="entry name" value="PP-binding"/>
    <property type="match status" value="1"/>
</dbReference>
<dbReference type="SUPFAM" id="SSF47336">
    <property type="entry name" value="ACP-like"/>
    <property type="match status" value="1"/>
</dbReference>
<dbReference type="Proteomes" id="UP001144397">
    <property type="component" value="Unassembled WGS sequence"/>
</dbReference>
<evidence type="ECO:0000313" key="4">
    <source>
        <dbReference type="EMBL" id="GLI20351.1"/>
    </source>
</evidence>
<dbReference type="EMBL" id="BSDO01000001">
    <property type="protein sequence ID" value="GLI20351.1"/>
    <property type="molecule type" value="Genomic_DNA"/>
</dbReference>
<sequence>MAEFSGRRAEILAVIAEEASIDPAIIDAETSVADLGIGSLDLVELIFKIEERFGIEVPSHGVLESNDVKVFALLEAVEQLIDARSGKVSTAQPAR</sequence>
<dbReference type="Gene3D" id="1.10.1200.10">
    <property type="entry name" value="ACP-like"/>
    <property type="match status" value="1"/>
</dbReference>
<dbReference type="InterPro" id="IPR020806">
    <property type="entry name" value="PKS_PP-bd"/>
</dbReference>